<evidence type="ECO:0000313" key="6">
    <source>
        <dbReference type="EMBL" id="CCA15133.1"/>
    </source>
</evidence>
<dbReference type="InterPro" id="IPR032675">
    <property type="entry name" value="LRR_dom_sf"/>
</dbReference>
<dbReference type="PROSITE" id="PS51450">
    <property type="entry name" value="LRR"/>
    <property type="match status" value="3"/>
</dbReference>
<proteinExistence type="predicted"/>
<evidence type="ECO:0000256" key="1">
    <source>
        <dbReference type="ARBA" id="ARBA00004138"/>
    </source>
</evidence>
<evidence type="ECO:0000256" key="2">
    <source>
        <dbReference type="ARBA" id="ARBA00022614"/>
    </source>
</evidence>
<dbReference type="GO" id="GO:0070840">
    <property type="term" value="F:dynein complex binding"/>
    <property type="evidence" value="ECO:0007669"/>
    <property type="project" value="TreeGrafter"/>
</dbReference>
<gene>
    <name evidence="6" type="primary">AlNc14C9G1126</name>
    <name evidence="6" type="ORF">ALNC14_012760</name>
</gene>
<name>F0W251_9STRA</name>
<dbReference type="SUPFAM" id="SSF52075">
    <property type="entry name" value="Outer arm dynein light chain 1"/>
    <property type="match status" value="1"/>
</dbReference>
<accession>F0W251</accession>
<dbReference type="GO" id="GO:0035082">
    <property type="term" value="P:axoneme assembly"/>
    <property type="evidence" value="ECO:0007669"/>
    <property type="project" value="TreeGrafter"/>
</dbReference>
<dbReference type="HOGENOM" id="CLU_040741_3_0_1"/>
<dbReference type="PANTHER" id="PTHR45973">
    <property type="entry name" value="PROTEIN PHOSPHATASE 1 REGULATORY SUBUNIT SDS22-RELATED"/>
    <property type="match status" value="1"/>
</dbReference>
<evidence type="ECO:0000256" key="4">
    <source>
        <dbReference type="ARBA" id="ARBA00023069"/>
    </source>
</evidence>
<sequence>MIEMDRATLRRICRETDLYSTPSVNDRLYLHYKGFRCISNLEEYIGLKALWLEGNGLLKIEGLDHQKRLRTLYLHENLIRKIENLDNQTQLDSLHLESNQISKIENLEHMTELTSLTLKGNRLESMDDIAHVLNLPALSILDVQQNRLREPQVLGILARMPSLKVLYLQGNEVVKHIRQYRKTVIYRCRHLTYLDDRPVFPEERRRVDAWGKAWEATGNQEAAQEAERLEMEIIRREKKQQEEMNFRFFQEMFLNGGQKHSGGAQRTEHIHHEEPAPEMDGNCAEDADRVDRNEERRAVLHQCATVGLDANTDCKAFIDRAFHNEQSAPPTSSGTHSRAPPARKIANFFSSDSPVDTERLSLPPVPITCAQIEERTPPQASDAP</sequence>
<dbReference type="PANTHER" id="PTHR45973:SF9">
    <property type="entry name" value="LEUCINE-RICH REPEAT-CONTAINING PROTEIN 46"/>
    <property type="match status" value="1"/>
</dbReference>
<dbReference type="SMART" id="SM00365">
    <property type="entry name" value="LRR_SD22"/>
    <property type="match status" value="4"/>
</dbReference>
<dbReference type="InterPro" id="IPR050576">
    <property type="entry name" value="Cilia_flagella_integrity"/>
</dbReference>
<evidence type="ECO:0000256" key="5">
    <source>
        <dbReference type="ARBA" id="ARBA00023273"/>
    </source>
</evidence>
<keyword evidence="5" id="KW-0966">Cell projection</keyword>
<dbReference type="Gene3D" id="3.80.10.10">
    <property type="entry name" value="Ribonuclease Inhibitor"/>
    <property type="match status" value="2"/>
</dbReference>
<reference evidence="6" key="1">
    <citation type="journal article" date="2011" name="PLoS Biol.">
        <title>Gene gain and loss during evolution of obligate parasitism in the white rust pathogen of Arabidopsis thaliana.</title>
        <authorList>
            <person name="Kemen E."/>
            <person name="Gardiner A."/>
            <person name="Schultz-Larsen T."/>
            <person name="Kemen A.C."/>
            <person name="Balmuth A.L."/>
            <person name="Robert-Seilaniantz A."/>
            <person name="Bailey K."/>
            <person name="Holub E."/>
            <person name="Studholme D.J."/>
            <person name="Maclean D."/>
            <person name="Jones J.D."/>
        </authorList>
    </citation>
    <scope>NUCLEOTIDE SEQUENCE</scope>
</reference>
<dbReference type="Pfam" id="PF14580">
    <property type="entry name" value="LRR_9"/>
    <property type="match status" value="1"/>
</dbReference>
<keyword evidence="2" id="KW-0433">Leucine-rich repeat</keyword>
<keyword evidence="4" id="KW-0969">Cilium</keyword>
<evidence type="ECO:0000256" key="3">
    <source>
        <dbReference type="ARBA" id="ARBA00022737"/>
    </source>
</evidence>
<reference evidence="6" key="2">
    <citation type="submission" date="2011-02" db="EMBL/GenBank/DDBJ databases">
        <authorList>
            <person name="MacLean D."/>
        </authorList>
    </citation>
    <scope>NUCLEOTIDE SEQUENCE</scope>
</reference>
<dbReference type="InterPro" id="IPR001611">
    <property type="entry name" value="Leu-rich_rpt"/>
</dbReference>
<dbReference type="EMBL" id="FR824054">
    <property type="protein sequence ID" value="CCA15133.1"/>
    <property type="molecule type" value="Genomic_DNA"/>
</dbReference>
<comment type="subcellular location">
    <subcellularLocation>
        <location evidence="1">Cell projection</location>
        <location evidence="1">Cilium</location>
    </subcellularLocation>
</comment>
<dbReference type="GO" id="GO:0005930">
    <property type="term" value="C:axoneme"/>
    <property type="evidence" value="ECO:0007669"/>
    <property type="project" value="TreeGrafter"/>
</dbReference>
<protein>
    <submittedName>
        <fullName evidence="6">Uncharacterized protein AlNc14C9G1126</fullName>
    </submittedName>
</protein>
<dbReference type="AlphaFoldDB" id="F0W251"/>
<organism evidence="6">
    <name type="scientific">Albugo laibachii Nc14</name>
    <dbReference type="NCBI Taxonomy" id="890382"/>
    <lineage>
        <taxon>Eukaryota</taxon>
        <taxon>Sar</taxon>
        <taxon>Stramenopiles</taxon>
        <taxon>Oomycota</taxon>
        <taxon>Peronosporomycetes</taxon>
        <taxon>Albuginales</taxon>
        <taxon>Albuginaceae</taxon>
        <taxon>Albugo</taxon>
    </lineage>
</organism>
<keyword evidence="3" id="KW-0677">Repeat</keyword>